<dbReference type="STRING" id="1548749.LS48_00960"/>
<evidence type="ECO:0000259" key="4">
    <source>
        <dbReference type="SMART" id="SM00563"/>
    </source>
</evidence>
<comment type="caution">
    <text evidence="5">The sequence shown here is derived from an EMBL/GenBank/DDBJ whole genome shotgun (WGS) entry which is preliminary data.</text>
</comment>
<feature type="domain" description="Phospholipid/glycerol acyltransferase" evidence="4">
    <location>
        <begin position="53"/>
        <end position="192"/>
    </location>
</feature>
<evidence type="ECO:0000313" key="5">
    <source>
        <dbReference type="EMBL" id="KXO01078.1"/>
    </source>
</evidence>
<proteinExistence type="predicted"/>
<protein>
    <submittedName>
        <fullName evidence="5">Glycerol acyltransferase</fullName>
    </submittedName>
</protein>
<gene>
    <name evidence="5" type="ORF">LS48_00960</name>
</gene>
<dbReference type="SMART" id="SM00563">
    <property type="entry name" value="PlsC"/>
    <property type="match status" value="1"/>
</dbReference>
<dbReference type="EMBL" id="JRWG01000001">
    <property type="protein sequence ID" value="KXO01078.1"/>
    <property type="molecule type" value="Genomic_DNA"/>
</dbReference>
<name>A0A137RLK6_9FLAO</name>
<evidence type="ECO:0000313" key="6">
    <source>
        <dbReference type="Proteomes" id="UP000070138"/>
    </source>
</evidence>
<dbReference type="RefSeq" id="WP_045079941.1">
    <property type="nucleotide sequence ID" value="NZ_JRWG01000001.1"/>
</dbReference>
<dbReference type="PATRIC" id="fig|1548749.3.peg.205"/>
<dbReference type="GO" id="GO:0006654">
    <property type="term" value="P:phosphatidic acid biosynthetic process"/>
    <property type="evidence" value="ECO:0007669"/>
    <property type="project" value="TreeGrafter"/>
</dbReference>
<dbReference type="Pfam" id="PF01553">
    <property type="entry name" value="Acyltransferase"/>
    <property type="match status" value="1"/>
</dbReference>
<evidence type="ECO:0000256" key="1">
    <source>
        <dbReference type="ARBA" id="ARBA00005189"/>
    </source>
</evidence>
<organism evidence="5 6">
    <name type="scientific">Aequorivita aquimaris</name>
    <dbReference type="NCBI Taxonomy" id="1548749"/>
    <lineage>
        <taxon>Bacteria</taxon>
        <taxon>Pseudomonadati</taxon>
        <taxon>Bacteroidota</taxon>
        <taxon>Flavobacteriia</taxon>
        <taxon>Flavobacteriales</taxon>
        <taxon>Flavobacteriaceae</taxon>
        <taxon>Aequorivita</taxon>
    </lineage>
</organism>
<dbReference type="SUPFAM" id="SSF69593">
    <property type="entry name" value="Glycerol-3-phosphate (1)-acyltransferase"/>
    <property type="match status" value="1"/>
</dbReference>
<keyword evidence="3 5" id="KW-0012">Acyltransferase</keyword>
<dbReference type="Proteomes" id="UP000070138">
    <property type="component" value="Unassembled WGS sequence"/>
</dbReference>
<sequence length="267" mass="31016">MSLFKKNPFGHILFLKLWLIRIAGLLTHRRFKGFNELKIDGSEILRELPDKNVLFVSNHQTYFADVAAMLHVFNASLHGREDSIKNIGYLWNPKLNIYFVAAKETMKDGLLPKILAYAGSVSIERTWREKGKEVNKQVKMSDVSNITKALNDGWVITFPQGTTKPWKPIRRGTAHIIKKNKPVVVPIVIDGFRRSFDKKGIRIKKRGILQSMEIKPPLDIDYENETMEQIVEKLEYAIEQHPSFLKVIPTSEIQSEEELNKEREWRY</sequence>
<keyword evidence="2 5" id="KW-0808">Transferase</keyword>
<dbReference type="CDD" id="cd07989">
    <property type="entry name" value="LPLAT_AGPAT-like"/>
    <property type="match status" value="1"/>
</dbReference>
<dbReference type="PANTHER" id="PTHR10434:SF11">
    <property type="entry name" value="1-ACYL-SN-GLYCEROL-3-PHOSPHATE ACYLTRANSFERASE"/>
    <property type="match status" value="1"/>
</dbReference>
<reference evidence="6" key="1">
    <citation type="submission" date="2014-10" db="EMBL/GenBank/DDBJ databases">
        <title>Genome sequencing of Vitellibacter sp. D-24.</title>
        <authorList>
            <person name="Thevarajoo S."/>
            <person name="Selvaratnam C."/>
            <person name="Goh K.M."/>
            <person name="Chong C.S."/>
        </authorList>
    </citation>
    <scope>NUCLEOTIDE SEQUENCE [LARGE SCALE GENOMIC DNA]</scope>
    <source>
        <strain evidence="6">D-24</strain>
    </source>
</reference>
<dbReference type="GO" id="GO:0003841">
    <property type="term" value="F:1-acylglycerol-3-phosphate O-acyltransferase activity"/>
    <property type="evidence" value="ECO:0007669"/>
    <property type="project" value="TreeGrafter"/>
</dbReference>
<evidence type="ECO:0000256" key="3">
    <source>
        <dbReference type="ARBA" id="ARBA00023315"/>
    </source>
</evidence>
<reference evidence="5 6" key="2">
    <citation type="journal article" date="2016" name="Int. J. Syst. Evol. Microbiol.">
        <title>Vitellibacter aquimaris sp. nov., a marine bacterium isolated from seawater.</title>
        <authorList>
            <person name="Thevarajoo S."/>
            <person name="Selvaratnam C."/>
            <person name="Goh K.M."/>
            <person name="Hong K.W."/>
            <person name="Chan X.Y."/>
            <person name="Chan K.G."/>
            <person name="Chong C.S."/>
        </authorList>
    </citation>
    <scope>NUCLEOTIDE SEQUENCE [LARGE SCALE GENOMIC DNA]</scope>
    <source>
        <strain evidence="5 6">D-24</strain>
    </source>
</reference>
<accession>A0A137RLK6</accession>
<comment type="pathway">
    <text evidence="1">Lipid metabolism.</text>
</comment>
<dbReference type="AlphaFoldDB" id="A0A137RLK6"/>
<dbReference type="InterPro" id="IPR002123">
    <property type="entry name" value="Plipid/glycerol_acylTrfase"/>
</dbReference>
<keyword evidence="6" id="KW-1185">Reference proteome</keyword>
<dbReference type="OrthoDB" id="1450572at2"/>
<dbReference type="PANTHER" id="PTHR10434">
    <property type="entry name" value="1-ACYL-SN-GLYCEROL-3-PHOSPHATE ACYLTRANSFERASE"/>
    <property type="match status" value="1"/>
</dbReference>
<evidence type="ECO:0000256" key="2">
    <source>
        <dbReference type="ARBA" id="ARBA00022679"/>
    </source>
</evidence>